<dbReference type="InterPro" id="IPR052081">
    <property type="entry name" value="Dispatched_Hh_regulator"/>
</dbReference>
<dbReference type="GO" id="GO:0016020">
    <property type="term" value="C:membrane"/>
    <property type="evidence" value="ECO:0007669"/>
    <property type="project" value="UniProtKB-SubCell"/>
</dbReference>
<dbReference type="Gene3D" id="1.20.1640.10">
    <property type="entry name" value="Multidrug efflux transporter AcrB transmembrane domain"/>
    <property type="match status" value="2"/>
</dbReference>
<feature type="transmembrane region" description="Helical" evidence="8">
    <location>
        <begin position="732"/>
        <end position="754"/>
    </location>
</feature>
<proteinExistence type="inferred from homology"/>
<dbReference type="EMBL" id="CP151509">
    <property type="protein sequence ID" value="WZN64371.1"/>
    <property type="molecule type" value="Genomic_DNA"/>
</dbReference>
<protein>
    <submittedName>
        <fullName evidence="10">Patched-related protein</fullName>
    </submittedName>
</protein>
<dbReference type="SUPFAM" id="SSF82866">
    <property type="entry name" value="Multidrug efflux transporter AcrB transmembrane domain"/>
    <property type="match status" value="2"/>
</dbReference>
<organism evidence="10 11">
    <name type="scientific">Chloropicon roscoffensis</name>
    <dbReference type="NCBI Taxonomy" id="1461544"/>
    <lineage>
        <taxon>Eukaryota</taxon>
        <taxon>Viridiplantae</taxon>
        <taxon>Chlorophyta</taxon>
        <taxon>Chloropicophyceae</taxon>
        <taxon>Chloropicales</taxon>
        <taxon>Chloropicaceae</taxon>
        <taxon>Chloropicon</taxon>
    </lineage>
</organism>
<dbReference type="GO" id="GO:0022857">
    <property type="term" value="F:transmembrane transporter activity"/>
    <property type="evidence" value="ECO:0007669"/>
    <property type="project" value="TreeGrafter"/>
</dbReference>
<dbReference type="PROSITE" id="PS50156">
    <property type="entry name" value="SSD"/>
    <property type="match status" value="1"/>
</dbReference>
<keyword evidence="11" id="KW-1185">Reference proteome</keyword>
<gene>
    <name evidence="10" type="ORF">HKI87_09g59270</name>
</gene>
<feature type="region of interest" description="Disordered" evidence="7">
    <location>
        <begin position="875"/>
        <end position="895"/>
    </location>
</feature>
<feature type="transmembrane region" description="Helical" evidence="8">
    <location>
        <begin position="704"/>
        <end position="725"/>
    </location>
</feature>
<feature type="transmembrane region" description="Helical" evidence="8">
    <location>
        <begin position="343"/>
        <end position="369"/>
    </location>
</feature>
<keyword evidence="5" id="KW-0325">Glycoprotein</keyword>
<evidence type="ECO:0000256" key="5">
    <source>
        <dbReference type="ARBA" id="ARBA00023180"/>
    </source>
</evidence>
<dbReference type="Pfam" id="PF02460">
    <property type="entry name" value="Patched"/>
    <property type="match status" value="1"/>
</dbReference>
<dbReference type="PANTHER" id="PTHR45951:SF7">
    <property type="entry name" value="SSD DOMAIN-CONTAINING PROTEIN"/>
    <property type="match status" value="1"/>
</dbReference>
<feature type="transmembrane region" description="Helical" evidence="8">
    <location>
        <begin position="803"/>
        <end position="822"/>
    </location>
</feature>
<dbReference type="InterPro" id="IPR000731">
    <property type="entry name" value="SSD"/>
</dbReference>
<evidence type="ECO:0000256" key="1">
    <source>
        <dbReference type="ARBA" id="ARBA00004141"/>
    </source>
</evidence>
<evidence type="ECO:0000313" key="10">
    <source>
        <dbReference type="EMBL" id="WZN64371.1"/>
    </source>
</evidence>
<evidence type="ECO:0000313" key="11">
    <source>
        <dbReference type="Proteomes" id="UP001472866"/>
    </source>
</evidence>
<feature type="transmembrane region" description="Helical" evidence="8">
    <location>
        <begin position="760"/>
        <end position="782"/>
    </location>
</feature>
<comment type="similarity">
    <text evidence="6">Belongs to the dispatched family.</text>
</comment>
<comment type="subcellular location">
    <subcellularLocation>
        <location evidence="1">Membrane</location>
        <topology evidence="1">Multi-pass membrane protein</topology>
    </subcellularLocation>
</comment>
<feature type="transmembrane region" description="Helical" evidence="8">
    <location>
        <begin position="442"/>
        <end position="460"/>
    </location>
</feature>
<name>A0AAX4PEN4_9CHLO</name>
<feature type="region of interest" description="Disordered" evidence="7">
    <location>
        <begin position="385"/>
        <end position="414"/>
    </location>
</feature>
<reference evidence="10 11" key="1">
    <citation type="submission" date="2024-03" db="EMBL/GenBank/DDBJ databases">
        <title>Complete genome sequence of the green alga Chloropicon roscoffensis RCC1871.</title>
        <authorList>
            <person name="Lemieux C."/>
            <person name="Pombert J.-F."/>
            <person name="Otis C."/>
            <person name="Turmel M."/>
        </authorList>
    </citation>
    <scope>NUCLEOTIDE SEQUENCE [LARGE SCALE GENOMIC DNA]</scope>
    <source>
        <strain evidence="10 11">RCC1871</strain>
    </source>
</reference>
<evidence type="ECO:0000256" key="4">
    <source>
        <dbReference type="ARBA" id="ARBA00023136"/>
    </source>
</evidence>
<dbReference type="InterPro" id="IPR003392">
    <property type="entry name" value="PTHD_SSD"/>
</dbReference>
<keyword evidence="4 8" id="KW-0472">Membrane</keyword>
<dbReference type="AlphaFoldDB" id="A0AAX4PEN4"/>
<evidence type="ECO:0000256" key="3">
    <source>
        <dbReference type="ARBA" id="ARBA00022989"/>
    </source>
</evidence>
<keyword evidence="3 8" id="KW-1133">Transmembrane helix</keyword>
<dbReference type="Proteomes" id="UP001472866">
    <property type="component" value="Chromosome 09"/>
</dbReference>
<feature type="transmembrane region" description="Helical" evidence="8">
    <location>
        <begin position="213"/>
        <end position="229"/>
    </location>
</feature>
<feature type="transmembrane region" description="Helical" evidence="8">
    <location>
        <begin position="267"/>
        <end position="290"/>
    </location>
</feature>
<evidence type="ECO:0000256" key="7">
    <source>
        <dbReference type="SAM" id="MobiDB-lite"/>
    </source>
</evidence>
<dbReference type="PANTHER" id="PTHR45951">
    <property type="entry name" value="PROTEIN DISPATCHED-RELATED"/>
    <property type="match status" value="1"/>
</dbReference>
<feature type="domain" description="SSD" evidence="9">
    <location>
        <begin position="273"/>
        <end position="368"/>
    </location>
</feature>
<keyword evidence="2 8" id="KW-0812">Transmembrane</keyword>
<sequence>MDLESARKGKALLRSSQLGRFNLFFSYRSLSGNVFTPENLAVMHEVESIVTSYPTREDYCLLGYGDTGESSGCVPEFSATASVVQPGGQLVHNWTDVIRDMSMDRRNNGYFFSKDFDPAEVKGEYTRSIVYSGLPLEDFVNKNDRSNQQGDKIIQNYLVKVGDKIHDYLGTKSRLFATKYVDRKNRVKGDLEILWWGFGLQQELFSRAALQDFFWATFSFISVGIYMAVHTKSAFIAVIGMLEITFTIWLAFFFYRVVFQITYFTGIHFLAAFLLLGIGADDVFVFVDAFKQSEHMASISHSLLKRLEYTSLRASKAVLITSLTTTVAFLATTSSRVMPISTFGIYASLCIFLLYWVNVIIMPPTLIVWDRIRKRKSRTADLELVGPPTAAEGNQEGGEQLAEPGQGRKAEEQPEGVDLDVKQLRWIERYFNGIHANYLQKYAYLNLAIFLVVVVAGVFLCTKLEPPLEEENYFPGDHMFSVYRKLMDLNSGTSPYGTSSQDYVAAVNVAWGLQGMSLKGTDKWNPEDIGKVVYDATFDMSSPEAQVHIHKVCQDVKVARCVEEACEGGTLVRHGEARCFIEGFKEWLEASGKEFPQPAEAFMPELVRWMSLESTMNKYRDQVGLWQDGATGAHELRYVTLEFNSSFTPPKSQKRTEAVYKIWEEVMLRANGEAPEGVEKGFQSTDFAWTWMVTQKELVEGVKLGVTLVMVIAFVVINLSTLNVIVSIGAILAIGGIVATTMGYGVQLLMSYPLGVAESIATVILIGFSMDYCLHLAGAYIASKKATRQERTRESLTEMGVSVTAGALTTVFSAVFLFGTVLTFFQKFAFIIIFTIGGSWLWSTVFFSSFCMVFGPEGDFGEWCYILGQRKAEENGKEAAKVAEIPDAERGPAEA</sequence>
<feature type="transmembrane region" description="Helical" evidence="8">
    <location>
        <begin position="311"/>
        <end position="331"/>
    </location>
</feature>
<evidence type="ECO:0000259" key="9">
    <source>
        <dbReference type="PROSITE" id="PS50156"/>
    </source>
</evidence>
<evidence type="ECO:0000256" key="2">
    <source>
        <dbReference type="ARBA" id="ARBA00022692"/>
    </source>
</evidence>
<accession>A0AAX4PEN4</accession>
<feature type="transmembrane region" description="Helical" evidence="8">
    <location>
        <begin position="234"/>
        <end position="255"/>
    </location>
</feature>
<evidence type="ECO:0000256" key="6">
    <source>
        <dbReference type="ARBA" id="ARBA00038046"/>
    </source>
</evidence>
<feature type="transmembrane region" description="Helical" evidence="8">
    <location>
        <begin position="828"/>
        <end position="847"/>
    </location>
</feature>
<evidence type="ECO:0000256" key="8">
    <source>
        <dbReference type="SAM" id="Phobius"/>
    </source>
</evidence>